<organism evidence="1">
    <name type="scientific">marine sediment metagenome</name>
    <dbReference type="NCBI Taxonomy" id="412755"/>
    <lineage>
        <taxon>unclassified sequences</taxon>
        <taxon>metagenomes</taxon>
        <taxon>ecological metagenomes</taxon>
    </lineage>
</organism>
<accession>A0A0F9I0M9</accession>
<evidence type="ECO:0000313" key="1">
    <source>
        <dbReference type="EMBL" id="KKL87430.1"/>
    </source>
</evidence>
<dbReference type="EMBL" id="LAZR01020839">
    <property type="protein sequence ID" value="KKL87430.1"/>
    <property type="molecule type" value="Genomic_DNA"/>
</dbReference>
<dbReference type="AlphaFoldDB" id="A0A0F9I0M9"/>
<sequence length="120" mass="13953">MATLADYKDTFSDLDEAGQVALVQEIQRSRLISKKKRRGTPPSAPGKIHIHESTQLKLVAEEKGIEQAYCGKKREEGKRKPRIRKFEKITKKKDKKQICKACFKKYLSEFPEQIFLWEEA</sequence>
<protein>
    <submittedName>
        <fullName evidence="1">Uncharacterized protein</fullName>
    </submittedName>
</protein>
<name>A0A0F9I0M9_9ZZZZ</name>
<reference evidence="1" key="1">
    <citation type="journal article" date="2015" name="Nature">
        <title>Complex archaea that bridge the gap between prokaryotes and eukaryotes.</title>
        <authorList>
            <person name="Spang A."/>
            <person name="Saw J.H."/>
            <person name="Jorgensen S.L."/>
            <person name="Zaremba-Niedzwiedzka K."/>
            <person name="Martijn J."/>
            <person name="Lind A.E."/>
            <person name="van Eijk R."/>
            <person name="Schleper C."/>
            <person name="Guy L."/>
            <person name="Ettema T.J."/>
        </authorList>
    </citation>
    <scope>NUCLEOTIDE SEQUENCE</scope>
</reference>
<gene>
    <name evidence="1" type="ORF">LCGC14_1934830</name>
</gene>
<comment type="caution">
    <text evidence="1">The sequence shown here is derived from an EMBL/GenBank/DDBJ whole genome shotgun (WGS) entry which is preliminary data.</text>
</comment>
<proteinExistence type="predicted"/>